<dbReference type="AlphaFoldDB" id="A0A5B8FS94"/>
<accession>A0A5B8FS94</accession>
<dbReference type="EMBL" id="CP040818">
    <property type="protein sequence ID" value="QDL91235.1"/>
    <property type="molecule type" value="Genomic_DNA"/>
</dbReference>
<dbReference type="Proteomes" id="UP000305888">
    <property type="component" value="Chromosome"/>
</dbReference>
<dbReference type="GO" id="GO:0016747">
    <property type="term" value="F:acyltransferase activity, transferring groups other than amino-acyl groups"/>
    <property type="evidence" value="ECO:0007669"/>
    <property type="project" value="InterPro"/>
</dbReference>
<dbReference type="OrthoDB" id="273614at2"/>
<dbReference type="InterPro" id="IPR000182">
    <property type="entry name" value="GNAT_dom"/>
</dbReference>
<organism evidence="2 3">
    <name type="scientific">Paroceanicella profunda</name>
    <dbReference type="NCBI Taxonomy" id="2579971"/>
    <lineage>
        <taxon>Bacteria</taxon>
        <taxon>Pseudomonadati</taxon>
        <taxon>Pseudomonadota</taxon>
        <taxon>Alphaproteobacteria</taxon>
        <taxon>Rhodobacterales</taxon>
        <taxon>Paracoccaceae</taxon>
        <taxon>Paroceanicella</taxon>
    </lineage>
</organism>
<dbReference type="InterPro" id="IPR016181">
    <property type="entry name" value="Acyl_CoA_acyltransferase"/>
</dbReference>
<dbReference type="Pfam" id="PF13302">
    <property type="entry name" value="Acetyltransf_3"/>
    <property type="match status" value="1"/>
</dbReference>
<evidence type="ECO:0000259" key="1">
    <source>
        <dbReference type="PROSITE" id="PS51186"/>
    </source>
</evidence>
<sequence>MIRFDTARLRIRPYREADLPGHRALRADPDIDRFMHWTPDHAAFERHLLAQGDRAPGTGRGWVNLAVADRQSDRLIGDHALRVDGDLATLGLALAPEMRGRGLGRELVMARLARLPETVWLVRAEIDTANLASRALFGACGFTLESEMEDADGPYLVMSRAPRRAAP</sequence>
<feature type="domain" description="N-acetyltransferase" evidence="1">
    <location>
        <begin position="9"/>
        <end position="163"/>
    </location>
</feature>
<proteinExistence type="predicted"/>
<dbReference type="PROSITE" id="PS51186">
    <property type="entry name" value="GNAT"/>
    <property type="match status" value="1"/>
</dbReference>
<dbReference type="PANTHER" id="PTHR43792">
    <property type="entry name" value="GNAT FAMILY, PUTATIVE (AFU_ORTHOLOGUE AFUA_3G00765)-RELATED-RELATED"/>
    <property type="match status" value="1"/>
</dbReference>
<dbReference type="RefSeq" id="WP_138575633.1">
    <property type="nucleotide sequence ID" value="NZ_CP040818.1"/>
</dbReference>
<dbReference type="InterPro" id="IPR051531">
    <property type="entry name" value="N-acetyltransferase"/>
</dbReference>
<protein>
    <submittedName>
        <fullName evidence="2">GNAT family N-acetyltransferase</fullName>
    </submittedName>
</protein>
<name>A0A5B8FS94_9RHOB</name>
<keyword evidence="3" id="KW-1185">Reference proteome</keyword>
<evidence type="ECO:0000313" key="2">
    <source>
        <dbReference type="EMBL" id="QDL91235.1"/>
    </source>
</evidence>
<evidence type="ECO:0000313" key="3">
    <source>
        <dbReference type="Proteomes" id="UP000305888"/>
    </source>
</evidence>
<dbReference type="SUPFAM" id="SSF55729">
    <property type="entry name" value="Acyl-CoA N-acyltransferases (Nat)"/>
    <property type="match status" value="1"/>
</dbReference>
<gene>
    <name evidence="2" type="ORF">FDP22_05240</name>
</gene>
<dbReference type="PANTHER" id="PTHR43792:SF1">
    <property type="entry name" value="N-ACETYLTRANSFERASE DOMAIN-CONTAINING PROTEIN"/>
    <property type="match status" value="1"/>
</dbReference>
<dbReference type="Gene3D" id="3.40.630.30">
    <property type="match status" value="1"/>
</dbReference>
<keyword evidence="2" id="KW-0808">Transferase</keyword>
<dbReference type="KEGG" id="ppru:FDP22_05240"/>
<reference evidence="2 3" key="1">
    <citation type="submission" date="2019-06" db="EMBL/GenBank/DDBJ databases">
        <title>Genome sequence of Rhodobacteraceae bacterium D4M1.</title>
        <authorList>
            <person name="Cao J."/>
        </authorList>
    </citation>
    <scope>NUCLEOTIDE SEQUENCE [LARGE SCALE GENOMIC DNA]</scope>
    <source>
        <strain evidence="2 3">D4M1</strain>
    </source>
</reference>